<dbReference type="InterPro" id="IPR037523">
    <property type="entry name" value="VOC_core"/>
</dbReference>
<dbReference type="RefSeq" id="WP_370720052.1">
    <property type="nucleotide sequence ID" value="NZ_JBGGTQ010000008.1"/>
</dbReference>
<dbReference type="Gene3D" id="3.10.180.10">
    <property type="entry name" value="2,3-Dihydroxybiphenyl 1,2-Dioxygenase, domain 1"/>
    <property type="match status" value="1"/>
</dbReference>
<accession>A0ABV4I540</accession>
<evidence type="ECO:0000256" key="1">
    <source>
        <dbReference type="ARBA" id="ARBA00022723"/>
    </source>
</evidence>
<dbReference type="PANTHER" id="PTHR43048">
    <property type="entry name" value="METHYLMALONYL-COA EPIMERASE"/>
    <property type="match status" value="1"/>
</dbReference>
<evidence type="ECO:0000313" key="4">
    <source>
        <dbReference type="Proteomes" id="UP001566476"/>
    </source>
</evidence>
<dbReference type="Proteomes" id="UP001566476">
    <property type="component" value="Unassembled WGS sequence"/>
</dbReference>
<dbReference type="InterPro" id="IPR029068">
    <property type="entry name" value="Glyas_Bleomycin-R_OHBP_Dase"/>
</dbReference>
<sequence>MTTTDTPAAQPTGIHHVRLTVTDIARSKAFYQDVFDVEPAVDFSAEAADPGVREDPERLYGGCVFALGDQLLGLRPVAEAGDRFVSTRVGLDHVSLRVGSRADLERAAERLAARGVEHGQVLELDQGIAILSLQDPDDINLELTAPL</sequence>
<evidence type="ECO:0000313" key="3">
    <source>
        <dbReference type="EMBL" id="MEZ0493808.1"/>
    </source>
</evidence>
<dbReference type="InterPro" id="IPR051785">
    <property type="entry name" value="MMCE/EMCE_epimerase"/>
</dbReference>
<evidence type="ECO:0000259" key="2">
    <source>
        <dbReference type="PROSITE" id="PS51819"/>
    </source>
</evidence>
<reference evidence="3 4" key="1">
    <citation type="submission" date="2024-07" db="EMBL/GenBank/DDBJ databases">
        <authorList>
            <person name="Thanompreechachai J."/>
            <person name="Duangmal K."/>
        </authorList>
    </citation>
    <scope>NUCLEOTIDE SEQUENCE [LARGE SCALE GENOMIC DNA]</scope>
    <source>
        <strain evidence="3 4">TBRC 1896</strain>
    </source>
</reference>
<dbReference type="SUPFAM" id="SSF54593">
    <property type="entry name" value="Glyoxalase/Bleomycin resistance protein/Dihydroxybiphenyl dioxygenase"/>
    <property type="match status" value="1"/>
</dbReference>
<organism evidence="3 4">
    <name type="scientific">Kineococcus mangrovi</name>
    <dbReference type="NCBI Taxonomy" id="1660183"/>
    <lineage>
        <taxon>Bacteria</taxon>
        <taxon>Bacillati</taxon>
        <taxon>Actinomycetota</taxon>
        <taxon>Actinomycetes</taxon>
        <taxon>Kineosporiales</taxon>
        <taxon>Kineosporiaceae</taxon>
        <taxon>Kineococcus</taxon>
    </lineage>
</organism>
<keyword evidence="4" id="KW-1185">Reference proteome</keyword>
<gene>
    <name evidence="3" type="ORF">AB2L28_16335</name>
</gene>
<dbReference type="EMBL" id="JBGGTQ010000008">
    <property type="protein sequence ID" value="MEZ0493808.1"/>
    <property type="molecule type" value="Genomic_DNA"/>
</dbReference>
<dbReference type="PANTHER" id="PTHR43048:SF3">
    <property type="entry name" value="METHYLMALONYL-COA EPIMERASE, MITOCHONDRIAL"/>
    <property type="match status" value="1"/>
</dbReference>
<keyword evidence="1" id="KW-0479">Metal-binding</keyword>
<protein>
    <submittedName>
        <fullName evidence="3">VOC family protein</fullName>
    </submittedName>
</protein>
<dbReference type="InterPro" id="IPR004360">
    <property type="entry name" value="Glyas_Fos-R_dOase_dom"/>
</dbReference>
<proteinExistence type="predicted"/>
<name>A0ABV4I540_9ACTN</name>
<dbReference type="PROSITE" id="PS51819">
    <property type="entry name" value="VOC"/>
    <property type="match status" value="1"/>
</dbReference>
<feature type="domain" description="VOC" evidence="2">
    <location>
        <begin position="13"/>
        <end position="146"/>
    </location>
</feature>
<comment type="caution">
    <text evidence="3">The sequence shown here is derived from an EMBL/GenBank/DDBJ whole genome shotgun (WGS) entry which is preliminary data.</text>
</comment>
<dbReference type="Pfam" id="PF00903">
    <property type="entry name" value="Glyoxalase"/>
    <property type="match status" value="1"/>
</dbReference>